<evidence type="ECO:0000256" key="1">
    <source>
        <dbReference type="SAM" id="Coils"/>
    </source>
</evidence>
<dbReference type="Gene3D" id="3.30.450.40">
    <property type="match status" value="1"/>
</dbReference>
<evidence type="ECO:0000256" key="2">
    <source>
        <dbReference type="SAM" id="Phobius"/>
    </source>
</evidence>
<name>A0A1X7JYG1_9BACT</name>
<protein>
    <recommendedName>
        <fullName evidence="3">GAF domain-containing protein</fullName>
    </recommendedName>
</protein>
<dbReference type="Proteomes" id="UP000193804">
    <property type="component" value="Unassembled WGS sequence"/>
</dbReference>
<keyword evidence="2" id="KW-1133">Transmembrane helix</keyword>
<feature type="coiled-coil region" evidence="1">
    <location>
        <begin position="108"/>
        <end position="142"/>
    </location>
</feature>
<dbReference type="InterPro" id="IPR003018">
    <property type="entry name" value="GAF"/>
</dbReference>
<keyword evidence="1" id="KW-0175">Coiled coil</keyword>
<accession>A0A1X7JYG1</accession>
<keyword evidence="5" id="KW-1185">Reference proteome</keyword>
<feature type="domain" description="GAF" evidence="3">
    <location>
        <begin position="134"/>
        <end position="241"/>
    </location>
</feature>
<dbReference type="AlphaFoldDB" id="A0A1X7JYG1"/>
<evidence type="ECO:0000313" key="4">
    <source>
        <dbReference type="EMBL" id="SMG32920.1"/>
    </source>
</evidence>
<dbReference type="InterPro" id="IPR029016">
    <property type="entry name" value="GAF-like_dom_sf"/>
</dbReference>
<evidence type="ECO:0000259" key="3">
    <source>
        <dbReference type="Pfam" id="PF13185"/>
    </source>
</evidence>
<evidence type="ECO:0000313" key="5">
    <source>
        <dbReference type="Proteomes" id="UP000193804"/>
    </source>
</evidence>
<feature type="transmembrane region" description="Helical" evidence="2">
    <location>
        <begin position="7"/>
        <end position="28"/>
    </location>
</feature>
<dbReference type="EMBL" id="FXAW01000004">
    <property type="protein sequence ID" value="SMG32920.1"/>
    <property type="molecule type" value="Genomic_DNA"/>
</dbReference>
<gene>
    <name evidence="4" type="ORF">SAMN05661096_02054</name>
</gene>
<dbReference type="STRING" id="1028.SAMN05661096_02054"/>
<reference evidence="5" key="1">
    <citation type="submission" date="2017-04" db="EMBL/GenBank/DDBJ databases">
        <authorList>
            <person name="Varghese N."/>
            <person name="Submissions S."/>
        </authorList>
    </citation>
    <scope>NUCLEOTIDE SEQUENCE [LARGE SCALE GENOMIC DNA]</scope>
    <source>
        <strain evidence="5">DSM 4125</strain>
    </source>
</reference>
<organism evidence="4 5">
    <name type="scientific">Marivirga sericea</name>
    <dbReference type="NCBI Taxonomy" id="1028"/>
    <lineage>
        <taxon>Bacteria</taxon>
        <taxon>Pseudomonadati</taxon>
        <taxon>Bacteroidota</taxon>
        <taxon>Cytophagia</taxon>
        <taxon>Cytophagales</taxon>
        <taxon>Marivirgaceae</taxon>
        <taxon>Marivirga</taxon>
    </lineage>
</organism>
<proteinExistence type="predicted"/>
<sequence length="274" mass="30434">MKALYKNLALITSLLFTLSIIGLAYYLFIFPERIANETHLISLMEISELKPVLDELYVFTGVSVLLGFIAILLHLFNKNNDDESNVVYIEKFKEKKDSKDTQSNKGEEEDVDEELKDINAKIKKESDNKSKAEKLLSHLADQLEASQGAIYVAGKIGDKNIISLFAAYAFVLPESQTVSYEFGEGLAGQVAKEQKLINISDIPKGYIKILSGLGESNPAHLILCPIIKDNKLLGVGEIASFKPFSKSQEVLVEKSLALLANDLVKEGHKEKEKK</sequence>
<dbReference type="SUPFAM" id="SSF55781">
    <property type="entry name" value="GAF domain-like"/>
    <property type="match status" value="1"/>
</dbReference>
<dbReference type="Pfam" id="PF13185">
    <property type="entry name" value="GAF_2"/>
    <property type="match status" value="1"/>
</dbReference>
<feature type="transmembrane region" description="Helical" evidence="2">
    <location>
        <begin position="56"/>
        <end position="76"/>
    </location>
</feature>
<keyword evidence="2" id="KW-0472">Membrane</keyword>
<keyword evidence="2" id="KW-0812">Transmembrane</keyword>